<dbReference type="RefSeq" id="WP_166258262.1">
    <property type="nucleotide sequence ID" value="NZ_JAAMOW010000007.1"/>
</dbReference>
<dbReference type="SUPFAM" id="SSF46785">
    <property type="entry name" value="Winged helix' DNA-binding domain"/>
    <property type="match status" value="1"/>
</dbReference>
<protein>
    <submittedName>
        <fullName evidence="2">MarR family transcriptional regulator</fullName>
    </submittedName>
</protein>
<dbReference type="PANTHER" id="PTHR33164">
    <property type="entry name" value="TRANSCRIPTIONAL REGULATOR, MARR FAMILY"/>
    <property type="match status" value="1"/>
</dbReference>
<dbReference type="InterPro" id="IPR000835">
    <property type="entry name" value="HTH_MarR-typ"/>
</dbReference>
<dbReference type="InterPro" id="IPR036388">
    <property type="entry name" value="WH-like_DNA-bd_sf"/>
</dbReference>
<evidence type="ECO:0000259" key="1">
    <source>
        <dbReference type="PROSITE" id="PS50995"/>
    </source>
</evidence>
<name>A0A6M2BU59_9GAMM</name>
<proteinExistence type="predicted"/>
<accession>A0A6M2BU59</accession>
<evidence type="ECO:0000313" key="3">
    <source>
        <dbReference type="Proteomes" id="UP000472676"/>
    </source>
</evidence>
<organism evidence="2 3">
    <name type="scientific">Solimonas terrae</name>
    <dbReference type="NCBI Taxonomy" id="1396819"/>
    <lineage>
        <taxon>Bacteria</taxon>
        <taxon>Pseudomonadati</taxon>
        <taxon>Pseudomonadota</taxon>
        <taxon>Gammaproteobacteria</taxon>
        <taxon>Nevskiales</taxon>
        <taxon>Nevskiaceae</taxon>
        <taxon>Solimonas</taxon>
    </lineage>
</organism>
<dbReference type="GO" id="GO:0003700">
    <property type="term" value="F:DNA-binding transcription factor activity"/>
    <property type="evidence" value="ECO:0007669"/>
    <property type="project" value="InterPro"/>
</dbReference>
<dbReference type="InterPro" id="IPR039422">
    <property type="entry name" value="MarR/SlyA-like"/>
</dbReference>
<dbReference type="PANTHER" id="PTHR33164:SF43">
    <property type="entry name" value="HTH-TYPE TRANSCRIPTIONAL REPRESSOR YETL"/>
    <property type="match status" value="1"/>
</dbReference>
<gene>
    <name evidence="2" type="ORF">G7Y85_13990</name>
</gene>
<reference evidence="2 3" key="1">
    <citation type="journal article" date="2014" name="Int. J. Syst. Evol. Microbiol.">
        <title>Solimonas terrae sp. nov., isolated from soil.</title>
        <authorList>
            <person name="Kim S.J."/>
            <person name="Moon J.Y."/>
            <person name="Weon H.Y."/>
            <person name="Ahn J.H."/>
            <person name="Chen W.M."/>
            <person name="Kwon S.W."/>
        </authorList>
    </citation>
    <scope>NUCLEOTIDE SEQUENCE [LARGE SCALE GENOMIC DNA]</scope>
    <source>
        <strain evidence="2 3">KIS83-12</strain>
    </source>
</reference>
<dbReference type="GO" id="GO:0006950">
    <property type="term" value="P:response to stress"/>
    <property type="evidence" value="ECO:0007669"/>
    <property type="project" value="TreeGrafter"/>
</dbReference>
<dbReference type="Pfam" id="PF12802">
    <property type="entry name" value="MarR_2"/>
    <property type="match status" value="1"/>
</dbReference>
<keyword evidence="3" id="KW-1185">Reference proteome</keyword>
<evidence type="ECO:0000313" key="2">
    <source>
        <dbReference type="EMBL" id="NGY05880.1"/>
    </source>
</evidence>
<dbReference type="SMART" id="SM00347">
    <property type="entry name" value="HTH_MARR"/>
    <property type="match status" value="1"/>
</dbReference>
<sequence length="171" mass="19188">MSAGKHPRQLAIERALDGVRRRLPELPYDRLLAARLMLHAHKHSQELSNAVLKAHDLSYVSYSVLMVLFGADGEGLSASELAQATGERPTNLTRVCDELQARKLILRQPCSDDRRRVLLRLSRSGEKLAERVQPQIWAVVERLYGSFTNAELRQLQALLGKQLLATAGQEQ</sequence>
<dbReference type="Gene3D" id="1.10.10.10">
    <property type="entry name" value="Winged helix-like DNA-binding domain superfamily/Winged helix DNA-binding domain"/>
    <property type="match status" value="1"/>
</dbReference>
<comment type="caution">
    <text evidence="2">The sequence shown here is derived from an EMBL/GenBank/DDBJ whole genome shotgun (WGS) entry which is preliminary data.</text>
</comment>
<dbReference type="InterPro" id="IPR036390">
    <property type="entry name" value="WH_DNA-bd_sf"/>
</dbReference>
<dbReference type="PROSITE" id="PS50995">
    <property type="entry name" value="HTH_MARR_2"/>
    <property type="match status" value="1"/>
</dbReference>
<feature type="domain" description="HTH marR-type" evidence="1">
    <location>
        <begin position="29"/>
        <end position="164"/>
    </location>
</feature>
<dbReference type="AlphaFoldDB" id="A0A6M2BU59"/>
<dbReference type="PRINTS" id="PR00598">
    <property type="entry name" value="HTHMARR"/>
</dbReference>
<dbReference type="EMBL" id="JAAMOW010000007">
    <property type="protein sequence ID" value="NGY05880.1"/>
    <property type="molecule type" value="Genomic_DNA"/>
</dbReference>
<dbReference type="Proteomes" id="UP000472676">
    <property type="component" value="Unassembled WGS sequence"/>
</dbReference>